<evidence type="ECO:0000313" key="3">
    <source>
        <dbReference type="Proteomes" id="UP000024635"/>
    </source>
</evidence>
<dbReference type="OrthoDB" id="10012848at2759"/>
<accession>A0A016WUU8</accession>
<gene>
    <name evidence="2" type="primary">Acey_s0490.g2383</name>
    <name evidence="2" type="ORF">Y032_0490g2383</name>
</gene>
<dbReference type="EMBL" id="JARK01000090">
    <property type="protein sequence ID" value="EYC43544.1"/>
    <property type="molecule type" value="Genomic_DNA"/>
</dbReference>
<evidence type="ECO:0000313" key="2">
    <source>
        <dbReference type="EMBL" id="EYC43544.1"/>
    </source>
</evidence>
<reference evidence="3" key="1">
    <citation type="journal article" date="2015" name="Nat. Genet.">
        <title>The genome and transcriptome of the zoonotic hookworm Ancylostoma ceylanicum identify infection-specific gene families.</title>
        <authorList>
            <person name="Schwarz E.M."/>
            <person name="Hu Y."/>
            <person name="Antoshechkin I."/>
            <person name="Miller M.M."/>
            <person name="Sternberg P.W."/>
            <person name="Aroian R.V."/>
        </authorList>
    </citation>
    <scope>NUCLEOTIDE SEQUENCE</scope>
    <source>
        <strain evidence="3">HY135</strain>
    </source>
</reference>
<feature type="compositionally biased region" description="Low complexity" evidence="1">
    <location>
        <begin position="12"/>
        <end position="24"/>
    </location>
</feature>
<comment type="caution">
    <text evidence="2">The sequence shown here is derived from an EMBL/GenBank/DDBJ whole genome shotgun (WGS) entry which is preliminary data.</text>
</comment>
<dbReference type="AlphaFoldDB" id="A0A016WUU8"/>
<keyword evidence="3" id="KW-1185">Reference proteome</keyword>
<sequence>MLVNDSGVELKSGSTTSSEFSELTSNRDPSSPPKEDAIQMLPFNYQQEEFLAANLMDFHCLTRECFGRLDLRQRCSPILPSVTSSSACAECLYTSSSDDEFTTLPEWQLFSGTILNHQRSFNPPVSFLKIAAIR</sequence>
<proteinExistence type="predicted"/>
<name>A0A016WUU8_9BILA</name>
<organism evidence="2 3">
    <name type="scientific">Ancylostoma ceylanicum</name>
    <dbReference type="NCBI Taxonomy" id="53326"/>
    <lineage>
        <taxon>Eukaryota</taxon>
        <taxon>Metazoa</taxon>
        <taxon>Ecdysozoa</taxon>
        <taxon>Nematoda</taxon>
        <taxon>Chromadorea</taxon>
        <taxon>Rhabditida</taxon>
        <taxon>Rhabditina</taxon>
        <taxon>Rhabditomorpha</taxon>
        <taxon>Strongyloidea</taxon>
        <taxon>Ancylostomatidae</taxon>
        <taxon>Ancylostomatinae</taxon>
        <taxon>Ancylostoma</taxon>
    </lineage>
</organism>
<evidence type="ECO:0000256" key="1">
    <source>
        <dbReference type="SAM" id="MobiDB-lite"/>
    </source>
</evidence>
<protein>
    <submittedName>
        <fullName evidence="2">Uncharacterized protein</fullName>
    </submittedName>
</protein>
<feature type="region of interest" description="Disordered" evidence="1">
    <location>
        <begin position="1"/>
        <end position="36"/>
    </location>
</feature>
<dbReference type="Proteomes" id="UP000024635">
    <property type="component" value="Unassembled WGS sequence"/>
</dbReference>